<reference evidence="4" key="1">
    <citation type="submission" date="2016-10" db="EMBL/GenBank/DDBJ databases">
        <authorList>
            <person name="Varghese N."/>
            <person name="Submissions S."/>
        </authorList>
    </citation>
    <scope>NUCLEOTIDE SEQUENCE [LARGE SCALE GENOMIC DNA]</scope>
    <source>
        <strain evidence="4">CGMCC 1.6992</strain>
    </source>
</reference>
<sequence length="216" mass="23949">MARKVGSAGKTLARRLGRIALVLLGFGFAIWLLVKLLAPWMGALALPLAFLAVVRLLQDKEVEREVVAKARGYLGEARVGRVLEALPSPWRVFHDVDLGGENADHVVVGPAGVFNVEVKNYTGPIRATPQGLWVRGERRDDLVRQAWRQAHKLRELLGVEVEPLLVFVGGRLEGRRVGRLPVLPPEEVGPYLRGLPLRLSFTEAQRVSKLLEGRVR</sequence>
<keyword evidence="1" id="KW-1133">Transmembrane helix</keyword>
<dbReference type="EMBL" id="FNBC01000002">
    <property type="protein sequence ID" value="SDE46696.1"/>
    <property type="molecule type" value="Genomic_DNA"/>
</dbReference>
<dbReference type="OrthoDB" id="9813328at2"/>
<evidence type="ECO:0000313" key="3">
    <source>
        <dbReference type="EMBL" id="SDE46696.1"/>
    </source>
</evidence>
<organism evidence="3 4">
    <name type="scientific">Thermus arciformis</name>
    <dbReference type="NCBI Taxonomy" id="482827"/>
    <lineage>
        <taxon>Bacteria</taxon>
        <taxon>Thermotogati</taxon>
        <taxon>Deinococcota</taxon>
        <taxon>Deinococci</taxon>
        <taxon>Thermales</taxon>
        <taxon>Thermaceae</taxon>
        <taxon>Thermus</taxon>
    </lineage>
</organism>
<accession>A0A1G7D6X8</accession>
<evidence type="ECO:0000256" key="1">
    <source>
        <dbReference type="SAM" id="Phobius"/>
    </source>
</evidence>
<dbReference type="STRING" id="482827.SAMN04488243_10212"/>
<dbReference type="PROSITE" id="PS50965">
    <property type="entry name" value="NERD"/>
    <property type="match status" value="1"/>
</dbReference>
<gene>
    <name evidence="3" type="ORF">SAMN04488243_10212</name>
</gene>
<dbReference type="RefSeq" id="WP_093005010.1">
    <property type="nucleotide sequence ID" value="NZ_FNBC01000002.1"/>
</dbReference>
<feature type="transmembrane region" description="Helical" evidence="1">
    <location>
        <begin position="12"/>
        <end position="34"/>
    </location>
</feature>
<dbReference type="Pfam" id="PF08378">
    <property type="entry name" value="NERD"/>
    <property type="match status" value="1"/>
</dbReference>
<keyword evidence="1" id="KW-0812">Transmembrane</keyword>
<evidence type="ECO:0000259" key="2">
    <source>
        <dbReference type="PROSITE" id="PS50965"/>
    </source>
</evidence>
<name>A0A1G7D6X8_9DEIN</name>
<dbReference type="InterPro" id="IPR011528">
    <property type="entry name" value="NERD"/>
</dbReference>
<protein>
    <submittedName>
        <fullName evidence="3">Nuclease-related domain-containing protein</fullName>
    </submittedName>
</protein>
<keyword evidence="4" id="KW-1185">Reference proteome</keyword>
<evidence type="ECO:0000313" key="4">
    <source>
        <dbReference type="Proteomes" id="UP000199446"/>
    </source>
</evidence>
<feature type="domain" description="NERD" evidence="2">
    <location>
        <begin position="71"/>
        <end position="176"/>
    </location>
</feature>
<keyword evidence="1" id="KW-0472">Membrane</keyword>
<proteinExistence type="predicted"/>
<dbReference type="AlphaFoldDB" id="A0A1G7D6X8"/>
<dbReference type="Proteomes" id="UP000199446">
    <property type="component" value="Unassembled WGS sequence"/>
</dbReference>